<dbReference type="PANTHER" id="PTHR43278:SF2">
    <property type="entry name" value="IRON-SULFUR FLAVOPROTEIN"/>
    <property type="match status" value="1"/>
</dbReference>
<evidence type="ECO:0000313" key="5">
    <source>
        <dbReference type="EMBL" id="MSC33241.1"/>
    </source>
</evidence>
<evidence type="ECO:0000256" key="2">
    <source>
        <dbReference type="ARBA" id="ARBA00022643"/>
    </source>
</evidence>
<dbReference type="InterPro" id="IPR029039">
    <property type="entry name" value="Flavoprotein-like_sf"/>
</dbReference>
<dbReference type="SUPFAM" id="SSF52218">
    <property type="entry name" value="Flavoproteins"/>
    <property type="match status" value="1"/>
</dbReference>
<dbReference type="InterPro" id="IPR005025">
    <property type="entry name" value="FMN_Rdtase-like_dom"/>
</dbReference>
<evidence type="ECO:0000313" key="6">
    <source>
        <dbReference type="Proteomes" id="UP000433575"/>
    </source>
</evidence>
<keyword evidence="2" id="KW-0288">FMN</keyword>
<accession>A0A6N7S6R0</accession>
<reference evidence="6 7" key="1">
    <citation type="journal article" date="2019" name="Nat. Med.">
        <title>A library of human gut bacterial isolates paired with longitudinal multiomics data enables mechanistic microbiome research.</title>
        <authorList>
            <person name="Poyet M."/>
            <person name="Groussin M."/>
            <person name="Gibbons S.M."/>
            <person name="Avila-Pacheco J."/>
            <person name="Jiang X."/>
            <person name="Kearney S.M."/>
            <person name="Perrotta A.R."/>
            <person name="Berdy B."/>
            <person name="Zhao S."/>
            <person name="Lieberman T.D."/>
            <person name="Swanson P.K."/>
            <person name="Smith M."/>
            <person name="Roesemann S."/>
            <person name="Alexander J.E."/>
            <person name="Rich S.A."/>
            <person name="Livny J."/>
            <person name="Vlamakis H."/>
            <person name="Clish C."/>
            <person name="Bullock K."/>
            <person name="Deik A."/>
            <person name="Scott J."/>
            <person name="Pierce K.A."/>
            <person name="Xavier R.J."/>
            <person name="Alm E.J."/>
        </authorList>
    </citation>
    <scope>NUCLEOTIDE SEQUENCE [LARGE SCALE GENOMIC DNA]</scope>
    <source>
        <strain evidence="4 6">BIOML-A4</strain>
        <strain evidence="5 7">BIOML-A5</strain>
    </source>
</reference>
<comment type="caution">
    <text evidence="4">The sequence shown here is derived from an EMBL/GenBank/DDBJ whole genome shotgun (WGS) entry which is preliminary data.</text>
</comment>
<dbReference type="Pfam" id="PF03358">
    <property type="entry name" value="FMN_red"/>
    <property type="match status" value="1"/>
</dbReference>
<name>A0A6N7S6R0_9FIRM</name>
<dbReference type="GO" id="GO:0016491">
    <property type="term" value="F:oxidoreductase activity"/>
    <property type="evidence" value="ECO:0007669"/>
    <property type="project" value="InterPro"/>
</dbReference>
<dbReference type="InterPro" id="IPR051796">
    <property type="entry name" value="ISF_SsuE-like"/>
</dbReference>
<sequence length="180" mass="19519">MNKKVVVISSSLRLGSNSEVLAQAFVQGAQAAGNIVEEISLKEKDLRFCTGCLACQSTARCWMQDDSAAINAKLKEAEVVVFATPVYFYAMSGQLKTLLDRTNPLFTQSCAFRDVYLLMSAAEEDPQLLQPVIHELEGWISCFEQAQLAGVVAGGGLSEPSAVSPDTKAYQEAYQMGLHC</sequence>
<evidence type="ECO:0000259" key="3">
    <source>
        <dbReference type="Pfam" id="PF03358"/>
    </source>
</evidence>
<dbReference type="Proteomes" id="UP000433575">
    <property type="component" value="Unassembled WGS sequence"/>
</dbReference>
<feature type="domain" description="NADPH-dependent FMN reductase-like" evidence="3">
    <location>
        <begin position="4"/>
        <end position="114"/>
    </location>
</feature>
<proteinExistence type="predicted"/>
<evidence type="ECO:0000313" key="7">
    <source>
        <dbReference type="Proteomes" id="UP000480929"/>
    </source>
</evidence>
<dbReference type="OrthoDB" id="9805976at2"/>
<evidence type="ECO:0000256" key="1">
    <source>
        <dbReference type="ARBA" id="ARBA00022630"/>
    </source>
</evidence>
<organism evidence="4 6">
    <name type="scientific">Holdemania massiliensis</name>
    <dbReference type="NCBI Taxonomy" id="1468449"/>
    <lineage>
        <taxon>Bacteria</taxon>
        <taxon>Bacillati</taxon>
        <taxon>Bacillota</taxon>
        <taxon>Erysipelotrichia</taxon>
        <taxon>Erysipelotrichales</taxon>
        <taxon>Erysipelotrichaceae</taxon>
        <taxon>Holdemania</taxon>
    </lineage>
</organism>
<dbReference type="AlphaFoldDB" id="A0A6N7S6R0"/>
<dbReference type="RefSeq" id="WP_154238814.1">
    <property type="nucleotide sequence ID" value="NZ_CALJPI010000097.1"/>
</dbReference>
<dbReference type="EMBL" id="WKPI01000013">
    <property type="protein sequence ID" value="MSC33241.1"/>
    <property type="molecule type" value="Genomic_DNA"/>
</dbReference>
<protein>
    <submittedName>
        <fullName evidence="4">Flavodoxin family protein</fullName>
    </submittedName>
</protein>
<dbReference type="Gene3D" id="3.40.50.360">
    <property type="match status" value="1"/>
</dbReference>
<dbReference type="Proteomes" id="UP000480929">
    <property type="component" value="Unassembled WGS sequence"/>
</dbReference>
<evidence type="ECO:0000313" key="4">
    <source>
        <dbReference type="EMBL" id="MSA89563.1"/>
    </source>
</evidence>
<dbReference type="EMBL" id="WKPJ01000012">
    <property type="protein sequence ID" value="MSA89563.1"/>
    <property type="molecule type" value="Genomic_DNA"/>
</dbReference>
<keyword evidence="1" id="KW-0285">Flavoprotein</keyword>
<dbReference type="PANTHER" id="PTHR43278">
    <property type="entry name" value="NAD(P)H-DEPENDENT FMN-CONTAINING OXIDOREDUCTASE YWQN-RELATED"/>
    <property type="match status" value="1"/>
</dbReference>
<keyword evidence="7" id="KW-1185">Reference proteome</keyword>
<gene>
    <name evidence="5" type="ORF">GKD88_08910</name>
    <name evidence="4" type="ORF">GKE08_09505</name>
</gene>